<gene>
    <name evidence="19" type="ORF">PHYPO_G00060840</name>
</gene>
<evidence type="ECO:0008006" key="21">
    <source>
        <dbReference type="Google" id="ProtNLM"/>
    </source>
</evidence>
<dbReference type="PROSITE" id="PS01180">
    <property type="entry name" value="CUB"/>
    <property type="match status" value="2"/>
</dbReference>
<dbReference type="PROSITE" id="PS00135">
    <property type="entry name" value="TRYPSIN_SER"/>
    <property type="match status" value="1"/>
</dbReference>
<feature type="domain" description="CUB" evidence="16">
    <location>
        <begin position="212"/>
        <end position="332"/>
    </location>
</feature>
<keyword evidence="20" id="KW-1185">Reference proteome</keyword>
<dbReference type="InterPro" id="IPR023415">
    <property type="entry name" value="LDLR_class-A_CS"/>
</dbReference>
<evidence type="ECO:0000256" key="13">
    <source>
        <dbReference type="PROSITE-ProRule" id="PRU00124"/>
    </source>
</evidence>
<evidence type="ECO:0000256" key="4">
    <source>
        <dbReference type="ARBA" id="ARBA00022729"/>
    </source>
</evidence>
<dbReference type="SUPFAM" id="SSF50494">
    <property type="entry name" value="Trypsin-like serine proteases"/>
    <property type="match status" value="1"/>
</dbReference>
<feature type="disulfide bond" evidence="13">
    <location>
        <begin position="471"/>
        <end position="486"/>
    </location>
</feature>
<dbReference type="PROSITE" id="PS50024">
    <property type="entry name" value="SEA"/>
    <property type="match status" value="1"/>
</dbReference>
<dbReference type="InterPro" id="IPR036055">
    <property type="entry name" value="LDL_receptor-like_sf"/>
</dbReference>
<dbReference type="CDD" id="cd00112">
    <property type="entry name" value="LDLa"/>
    <property type="match status" value="4"/>
</dbReference>
<dbReference type="PROSITE" id="PS01209">
    <property type="entry name" value="LDLRA_1"/>
    <property type="match status" value="1"/>
</dbReference>
<keyword evidence="6 14" id="KW-0378">Hydrolase</keyword>
<evidence type="ECO:0000256" key="3">
    <source>
        <dbReference type="ARBA" id="ARBA00022692"/>
    </source>
</evidence>
<dbReference type="Pfam" id="PF01390">
    <property type="entry name" value="SEA"/>
    <property type="match status" value="1"/>
</dbReference>
<feature type="domain" description="SEA" evidence="17">
    <location>
        <begin position="78"/>
        <end position="192"/>
    </location>
</feature>
<evidence type="ECO:0000256" key="9">
    <source>
        <dbReference type="ARBA" id="ARBA00022989"/>
    </source>
</evidence>
<evidence type="ECO:0000256" key="12">
    <source>
        <dbReference type="ARBA" id="ARBA00023180"/>
    </source>
</evidence>
<keyword evidence="3 15" id="KW-0812">Transmembrane</keyword>
<name>A0A5N5M1D1_PANHP</name>
<dbReference type="GO" id="GO:0004252">
    <property type="term" value="F:serine-type endopeptidase activity"/>
    <property type="evidence" value="ECO:0007669"/>
    <property type="project" value="InterPro"/>
</dbReference>
<dbReference type="FunFam" id="2.60.120.290:FF:000003">
    <property type="entry name" value="Neuropilin"/>
    <property type="match status" value="1"/>
</dbReference>
<organism evidence="19 20">
    <name type="scientific">Pangasianodon hypophthalmus</name>
    <name type="common">Striped catfish</name>
    <name type="synonym">Helicophagus hypophthalmus</name>
    <dbReference type="NCBI Taxonomy" id="310915"/>
    <lineage>
        <taxon>Eukaryota</taxon>
        <taxon>Metazoa</taxon>
        <taxon>Chordata</taxon>
        <taxon>Craniata</taxon>
        <taxon>Vertebrata</taxon>
        <taxon>Euteleostomi</taxon>
        <taxon>Actinopterygii</taxon>
        <taxon>Neopterygii</taxon>
        <taxon>Teleostei</taxon>
        <taxon>Ostariophysi</taxon>
        <taxon>Siluriformes</taxon>
        <taxon>Pangasiidae</taxon>
        <taxon>Pangasianodon</taxon>
    </lineage>
</organism>
<evidence type="ECO:0000256" key="1">
    <source>
        <dbReference type="ARBA" id="ARBA00004606"/>
    </source>
</evidence>
<keyword evidence="4" id="KW-0732">Signal</keyword>
<dbReference type="Proteomes" id="UP000327468">
    <property type="component" value="Chromosome 15"/>
</dbReference>
<dbReference type="PANTHER" id="PTHR24252:SF17">
    <property type="entry name" value="SUPPRESSOR OF TUMORIGENICITY 14 PROTEIN HOMOLOG-RELATED"/>
    <property type="match status" value="1"/>
</dbReference>
<keyword evidence="10 15" id="KW-0472">Membrane</keyword>
<keyword evidence="9 15" id="KW-1133">Transmembrane helix</keyword>
<keyword evidence="2 14" id="KW-0645">Protease</keyword>
<dbReference type="SMART" id="SM00192">
    <property type="entry name" value="LDLa"/>
    <property type="match status" value="4"/>
</dbReference>
<dbReference type="PROSITE" id="PS50240">
    <property type="entry name" value="TRYPSIN_DOM"/>
    <property type="match status" value="1"/>
</dbReference>
<comment type="caution">
    <text evidence="19">The sequence shown here is derived from an EMBL/GenBank/DDBJ whole genome shotgun (WGS) entry which is preliminary data.</text>
</comment>
<accession>A0A5N5M1D1</accession>
<feature type="disulfide bond" evidence="13">
    <location>
        <begin position="525"/>
        <end position="537"/>
    </location>
</feature>
<evidence type="ECO:0000313" key="20">
    <source>
        <dbReference type="Proteomes" id="UP000327468"/>
    </source>
</evidence>
<dbReference type="FunFam" id="2.40.10.10:FF:000003">
    <property type="entry name" value="Transmembrane serine protease 3"/>
    <property type="match status" value="1"/>
</dbReference>
<dbReference type="CDD" id="cd00041">
    <property type="entry name" value="CUB"/>
    <property type="match status" value="2"/>
</dbReference>
<dbReference type="Gene3D" id="3.30.70.960">
    <property type="entry name" value="SEA domain"/>
    <property type="match status" value="1"/>
</dbReference>
<dbReference type="InterPro" id="IPR036364">
    <property type="entry name" value="SEA_dom_sf"/>
</dbReference>
<feature type="domain" description="Peptidase S1" evidence="18">
    <location>
        <begin position="614"/>
        <end position="852"/>
    </location>
</feature>
<dbReference type="CDD" id="cd00190">
    <property type="entry name" value="Tryp_SPc"/>
    <property type="match status" value="1"/>
</dbReference>
<dbReference type="PRINTS" id="PR00261">
    <property type="entry name" value="LDLRECEPTOR"/>
</dbReference>
<feature type="disulfide bond" evidence="13">
    <location>
        <begin position="495"/>
        <end position="513"/>
    </location>
</feature>
<dbReference type="InterPro" id="IPR000859">
    <property type="entry name" value="CUB_dom"/>
</dbReference>
<dbReference type="Gene3D" id="2.40.10.10">
    <property type="entry name" value="Trypsin-like serine proteases"/>
    <property type="match status" value="2"/>
</dbReference>
<sequence>MESLELNGIDDSLKPTDDLLDPSLQFLPISDAEKAKKKKKKLFLRTIFVIVPIILAAITALIVGLLVWNFHLRKDVRIKKVFSGSLTIANRRFIDSYEDSGSAQFKELASQLSKQMKNMYSSVPLLSRYYISSSVQAFSESSDGSVIAYYMSEFSVPEAQVSAVDEDIVSFMRTVGPGQTRRLSLNLKPTNDLLINNMMSAAVDPRLVTSTQKGHHKESRHSRAGEMGIIQSPGFPNSSKAANTEWQLRADPNHRIRLEFTVIHLENDCHNDFIRVYDSLVPSETQVMAEKCGHYTQNEQLVFLSSGNVMLVTLVTNGEHSSTGFSAKYSQVPAEIQGCGGKLTGMKGTIRSPGFPSSYPPQIQCVWNIKVPEGKHIIINFSKFSLANPGQSPDNCTKDYLEVNGNRMCGKKYEEIRLVIKTNKTDITFYSDMSYVDEGFAAEFEAFESFDRCSEKFHCENDACISQKLRCDGYDDCGDMSDEKNCVCNDSYIKCKNGFCKPKYWHCDGVNDCGDNTDEENCGYCKAGEIACRNGRCISEQKKCDGHNDCEDGTDESKCAKSIVLTCSEFTFKCKNNMCISKQNPQCDGHKDCEDGSDEEGCECGTRPYQSSRIVGGEEAEEGYWPWQVSLHLNGKAHVCGATLISNLWLVTAAHCIQETNRYSGPDEWDVYLGLHSQNQINTANTVLKQVKQIICHPEYNPLSYDNDIALMELDSPVTLSQYIWPICLPAATYVLPAGQSVWITGWGKIREEGSLATVLQEAEVRVINETVCSQLIQDEITPQMICAGILTGGVDACQGDSGGPMSFEDPATSRLFLVGVVSWGEGCGRKGKPGIYTRVTKYRSWIREESGLAVIFFLLFFTSGF</sequence>
<evidence type="ECO:0000256" key="6">
    <source>
        <dbReference type="ARBA" id="ARBA00022801"/>
    </source>
</evidence>
<dbReference type="InterPro" id="IPR000082">
    <property type="entry name" value="SEA_dom"/>
</dbReference>
<dbReference type="SUPFAM" id="SSF49854">
    <property type="entry name" value="Spermadhesin, CUB domain"/>
    <property type="match status" value="2"/>
</dbReference>
<dbReference type="Pfam" id="PF00089">
    <property type="entry name" value="Trypsin"/>
    <property type="match status" value="1"/>
</dbReference>
<dbReference type="Pfam" id="PF00431">
    <property type="entry name" value="CUB"/>
    <property type="match status" value="2"/>
</dbReference>
<feature type="disulfide bond" evidence="13">
    <location>
        <begin position="587"/>
        <end position="602"/>
    </location>
</feature>
<feature type="disulfide bond" evidence="13">
    <location>
        <begin position="507"/>
        <end position="522"/>
    </location>
</feature>
<dbReference type="InterPro" id="IPR033116">
    <property type="entry name" value="TRYPSIN_SER"/>
</dbReference>
<dbReference type="InterPro" id="IPR009003">
    <property type="entry name" value="Peptidase_S1_PA"/>
</dbReference>
<keyword evidence="5" id="KW-0677">Repeat</keyword>
<dbReference type="InterPro" id="IPR043504">
    <property type="entry name" value="Peptidase_S1_PA_chymotrypsin"/>
</dbReference>
<protein>
    <recommendedName>
        <fullName evidence="21">Suppressor of tumorigenicity 14 protein homolog</fullName>
    </recommendedName>
</protein>
<evidence type="ECO:0000256" key="15">
    <source>
        <dbReference type="SAM" id="Phobius"/>
    </source>
</evidence>
<evidence type="ECO:0000256" key="7">
    <source>
        <dbReference type="ARBA" id="ARBA00022825"/>
    </source>
</evidence>
<dbReference type="SMART" id="SM00020">
    <property type="entry name" value="Tryp_SPc"/>
    <property type="match status" value="1"/>
</dbReference>
<comment type="caution">
    <text evidence="13">Lacks conserved residue(s) required for the propagation of feature annotation.</text>
</comment>
<dbReference type="PROSITE" id="PS00134">
    <property type="entry name" value="TRYPSIN_HIS"/>
    <property type="match status" value="1"/>
</dbReference>
<evidence type="ECO:0000256" key="14">
    <source>
        <dbReference type="RuleBase" id="RU363034"/>
    </source>
</evidence>
<dbReference type="SUPFAM" id="SSF82671">
    <property type="entry name" value="SEA domain"/>
    <property type="match status" value="1"/>
</dbReference>
<dbReference type="InterPro" id="IPR001254">
    <property type="entry name" value="Trypsin_dom"/>
</dbReference>
<dbReference type="EMBL" id="VFJC01000016">
    <property type="protein sequence ID" value="KAB5548887.1"/>
    <property type="molecule type" value="Genomic_DNA"/>
</dbReference>
<keyword evidence="7 14" id="KW-0720">Serine protease</keyword>
<dbReference type="GO" id="GO:0006508">
    <property type="term" value="P:proteolysis"/>
    <property type="evidence" value="ECO:0007669"/>
    <property type="project" value="UniProtKB-KW"/>
</dbReference>
<keyword evidence="12" id="KW-0325">Glycoprotein</keyword>
<feature type="disulfide bond" evidence="13">
    <location>
        <begin position="532"/>
        <end position="550"/>
    </location>
</feature>
<proteinExistence type="predicted"/>
<evidence type="ECO:0000313" key="19">
    <source>
        <dbReference type="EMBL" id="KAB5548887.1"/>
    </source>
</evidence>
<feature type="disulfide bond" evidence="13">
    <location>
        <begin position="544"/>
        <end position="559"/>
    </location>
</feature>
<dbReference type="SMART" id="SM00042">
    <property type="entry name" value="CUB"/>
    <property type="match status" value="2"/>
</dbReference>
<evidence type="ECO:0000256" key="8">
    <source>
        <dbReference type="ARBA" id="ARBA00022968"/>
    </source>
</evidence>
<feature type="disulfide bond" evidence="13">
    <location>
        <begin position="488"/>
        <end position="500"/>
    </location>
</feature>
<dbReference type="AlphaFoldDB" id="A0A5N5M1D1"/>
<evidence type="ECO:0000256" key="11">
    <source>
        <dbReference type="ARBA" id="ARBA00023157"/>
    </source>
</evidence>
<feature type="disulfide bond" evidence="13">
    <location>
        <begin position="459"/>
        <end position="477"/>
    </location>
</feature>
<evidence type="ECO:0000259" key="18">
    <source>
        <dbReference type="PROSITE" id="PS50240"/>
    </source>
</evidence>
<dbReference type="SUPFAM" id="SSF57424">
    <property type="entry name" value="LDL receptor-like module"/>
    <property type="match status" value="4"/>
</dbReference>
<dbReference type="InterPro" id="IPR002172">
    <property type="entry name" value="LDrepeatLR_classA_rpt"/>
</dbReference>
<dbReference type="Gene3D" id="4.10.400.10">
    <property type="entry name" value="Low-density Lipoprotein Receptor"/>
    <property type="match status" value="4"/>
</dbReference>
<feature type="disulfide bond" evidence="13">
    <location>
        <begin position="567"/>
        <end position="579"/>
    </location>
</feature>
<evidence type="ECO:0000256" key="5">
    <source>
        <dbReference type="ARBA" id="ARBA00022737"/>
    </source>
</evidence>
<evidence type="ECO:0000256" key="2">
    <source>
        <dbReference type="ARBA" id="ARBA00022670"/>
    </source>
</evidence>
<dbReference type="GO" id="GO:0016020">
    <property type="term" value="C:membrane"/>
    <property type="evidence" value="ECO:0007669"/>
    <property type="project" value="UniProtKB-SubCell"/>
</dbReference>
<keyword evidence="11 13" id="KW-1015">Disulfide bond</keyword>
<feature type="transmembrane region" description="Helical" evidence="15">
    <location>
        <begin position="42"/>
        <end position="68"/>
    </location>
</feature>
<dbReference type="PROSITE" id="PS50068">
    <property type="entry name" value="LDLRA_2"/>
    <property type="match status" value="4"/>
</dbReference>
<feature type="domain" description="CUB" evidence="16">
    <location>
        <begin position="339"/>
        <end position="447"/>
    </location>
</feature>
<dbReference type="InterPro" id="IPR035914">
    <property type="entry name" value="Sperma_CUB_dom_sf"/>
</dbReference>
<dbReference type="PANTHER" id="PTHR24252">
    <property type="entry name" value="ACROSIN-RELATED"/>
    <property type="match status" value="1"/>
</dbReference>
<keyword evidence="8" id="KW-0735">Signal-anchor</keyword>
<reference evidence="19 20" key="1">
    <citation type="submission" date="2019-06" db="EMBL/GenBank/DDBJ databases">
        <title>A chromosome-scale genome assembly of the striped catfish, Pangasianodon hypophthalmus.</title>
        <authorList>
            <person name="Wen M."/>
            <person name="Zahm M."/>
            <person name="Roques C."/>
            <person name="Cabau C."/>
            <person name="Klopp C."/>
            <person name="Donnadieu C."/>
            <person name="Jouanno E."/>
            <person name="Avarre J.-C."/>
            <person name="Campet M."/>
            <person name="Ha T.T.T."/>
            <person name="Dugue R."/>
            <person name="Lampietro C."/>
            <person name="Louis A."/>
            <person name="Herpin A."/>
            <person name="Echchiki A."/>
            <person name="Berthelot C."/>
            <person name="Parey E."/>
            <person name="Roest-Crollius H."/>
            <person name="Braasch I."/>
            <person name="Postlethwait J."/>
            <person name="Bobe J."/>
            <person name="Montfort J."/>
            <person name="Bouchez O."/>
            <person name="Begum T."/>
            <person name="Schartl M."/>
            <person name="Guiguen Y."/>
        </authorList>
    </citation>
    <scope>NUCLEOTIDE SEQUENCE [LARGE SCALE GENOMIC DNA]</scope>
    <source>
        <strain evidence="19 20">Indonesia</strain>
        <tissue evidence="19">Blood</tissue>
    </source>
</reference>
<evidence type="ECO:0000259" key="16">
    <source>
        <dbReference type="PROSITE" id="PS01180"/>
    </source>
</evidence>
<evidence type="ECO:0000256" key="10">
    <source>
        <dbReference type="ARBA" id="ARBA00023136"/>
    </source>
</evidence>
<evidence type="ECO:0000259" key="17">
    <source>
        <dbReference type="PROSITE" id="PS50024"/>
    </source>
</evidence>
<comment type="subcellular location">
    <subcellularLocation>
        <location evidence="1">Membrane</location>
        <topology evidence="1">Single-pass type II membrane protein</topology>
    </subcellularLocation>
</comment>
<dbReference type="InterPro" id="IPR018114">
    <property type="entry name" value="TRYPSIN_HIS"/>
</dbReference>
<dbReference type="Gene3D" id="2.60.120.290">
    <property type="entry name" value="Spermadhesin, CUB domain"/>
    <property type="match status" value="2"/>
</dbReference>
<dbReference type="Pfam" id="PF00057">
    <property type="entry name" value="Ldl_recept_a"/>
    <property type="match status" value="4"/>
</dbReference>